<dbReference type="AlphaFoldDB" id="A0A4U8QCI3"/>
<sequence length="186" mass="20282" precursor="true">MKRKLVTLVMASVIITVTALAGCGNDNGGNTGTVKTTEVTDKGKDTEKTDRPDTENEEEVTLTVGYPTSFVPDAFEVVAEMAKEQMGITIVAQPYSDADETTLRSLLASGEAPDLIFYNSGSLMKRLNPSEYFIDISTYENLMNRIEDTFKSSVTVDKAVYGIPQSASMGGGALQKFRSKHHKMYS</sequence>
<reference evidence="3 4" key="1">
    <citation type="journal article" date="2019" name="Anaerobe">
        <title>Detection of Robinsoniella peoriensis in multiple bone samples of a trauma patient.</title>
        <authorList>
            <person name="Schrottner P."/>
            <person name="Hartwich K."/>
            <person name="Bunk B."/>
            <person name="Schober I."/>
            <person name="Helbig S."/>
            <person name="Rudolph W.W."/>
            <person name="Gunzer F."/>
        </authorList>
    </citation>
    <scope>NUCLEOTIDE SEQUENCE [LARGE SCALE GENOMIC DNA]</scope>
    <source>
        <strain evidence="3 4">DSM 106044</strain>
    </source>
</reference>
<dbReference type="SUPFAM" id="SSF53850">
    <property type="entry name" value="Periplasmic binding protein-like II"/>
    <property type="match status" value="1"/>
</dbReference>
<dbReference type="InterPro" id="IPR006059">
    <property type="entry name" value="SBP"/>
</dbReference>
<evidence type="ECO:0000256" key="2">
    <source>
        <dbReference type="SAM" id="SignalP"/>
    </source>
</evidence>
<name>A0A4U8QCI3_9FIRM</name>
<evidence type="ECO:0000313" key="4">
    <source>
        <dbReference type="Proteomes" id="UP000306509"/>
    </source>
</evidence>
<evidence type="ECO:0000256" key="1">
    <source>
        <dbReference type="SAM" id="MobiDB-lite"/>
    </source>
</evidence>
<comment type="caution">
    <text evidence="3">The sequence shown here is derived from an EMBL/GenBank/DDBJ whole genome shotgun (WGS) entry which is preliminary data.</text>
</comment>
<feature type="chain" id="PRO_5020715067" evidence="2">
    <location>
        <begin position="22"/>
        <end position="186"/>
    </location>
</feature>
<dbReference type="STRING" id="180332.GCA_000797495_00491"/>
<keyword evidence="2" id="KW-0732">Signal</keyword>
<feature type="region of interest" description="Disordered" evidence="1">
    <location>
        <begin position="26"/>
        <end position="59"/>
    </location>
</feature>
<dbReference type="PROSITE" id="PS51257">
    <property type="entry name" value="PROKAR_LIPOPROTEIN"/>
    <property type="match status" value="1"/>
</dbReference>
<dbReference type="Pfam" id="PF13416">
    <property type="entry name" value="SBP_bac_8"/>
    <property type="match status" value="1"/>
</dbReference>
<protein>
    <submittedName>
        <fullName evidence="3">Maltose-binding periplasmic protein</fullName>
    </submittedName>
</protein>
<accession>A0A4U8QCI3</accession>
<dbReference type="Proteomes" id="UP000306509">
    <property type="component" value="Unassembled WGS sequence"/>
</dbReference>
<keyword evidence="4" id="KW-1185">Reference proteome</keyword>
<feature type="compositionally biased region" description="Basic and acidic residues" evidence="1">
    <location>
        <begin position="38"/>
        <end position="54"/>
    </location>
</feature>
<organism evidence="3 4">
    <name type="scientific">Robinsoniella peoriensis</name>
    <dbReference type="NCBI Taxonomy" id="180332"/>
    <lineage>
        <taxon>Bacteria</taxon>
        <taxon>Bacillati</taxon>
        <taxon>Bacillota</taxon>
        <taxon>Clostridia</taxon>
        <taxon>Lachnospirales</taxon>
        <taxon>Lachnospiraceae</taxon>
        <taxon>Robinsoniella</taxon>
    </lineage>
</organism>
<dbReference type="RefSeq" id="WP_161597281.1">
    <property type="nucleotide sequence ID" value="NZ_QGQD01000023.1"/>
</dbReference>
<dbReference type="EMBL" id="QGQD01000023">
    <property type="protein sequence ID" value="TLD02023.1"/>
    <property type="molecule type" value="Genomic_DNA"/>
</dbReference>
<feature type="signal peptide" evidence="2">
    <location>
        <begin position="1"/>
        <end position="21"/>
    </location>
</feature>
<evidence type="ECO:0000313" key="3">
    <source>
        <dbReference type="EMBL" id="TLD02023.1"/>
    </source>
</evidence>
<proteinExistence type="predicted"/>
<dbReference type="Gene3D" id="3.40.190.10">
    <property type="entry name" value="Periplasmic binding protein-like II"/>
    <property type="match status" value="1"/>
</dbReference>
<gene>
    <name evidence="3" type="ORF">DSM106044_01060</name>
</gene>